<feature type="compositionally biased region" description="Polar residues" evidence="1">
    <location>
        <begin position="17"/>
        <end position="26"/>
    </location>
</feature>
<proteinExistence type="predicted"/>
<keyword evidence="3" id="KW-1185">Reference proteome</keyword>
<evidence type="ECO:0000313" key="3">
    <source>
        <dbReference type="Proteomes" id="UP000465622"/>
    </source>
</evidence>
<organism evidence="2 3">
    <name type="scientific">Mycolicibacterium mageritense</name>
    <name type="common">Mycobacterium mageritense</name>
    <dbReference type="NCBI Taxonomy" id="53462"/>
    <lineage>
        <taxon>Bacteria</taxon>
        <taxon>Bacillati</taxon>
        <taxon>Actinomycetota</taxon>
        <taxon>Actinomycetes</taxon>
        <taxon>Mycobacteriales</taxon>
        <taxon>Mycobacteriaceae</taxon>
        <taxon>Mycolicibacterium</taxon>
    </lineage>
</organism>
<gene>
    <name evidence="2" type="ORF">MMAGJ_17220</name>
</gene>
<dbReference type="RefSeq" id="WP_051578729.1">
    <property type="nucleotide sequence ID" value="NZ_AP022567.1"/>
</dbReference>
<accession>A0ABM7HPH5</accession>
<evidence type="ECO:0000256" key="1">
    <source>
        <dbReference type="SAM" id="MobiDB-lite"/>
    </source>
</evidence>
<dbReference type="EMBL" id="AP022567">
    <property type="protein sequence ID" value="BBX32440.1"/>
    <property type="molecule type" value="Genomic_DNA"/>
</dbReference>
<sequence>MNAPTVQELPMPFIATSHPSAQSRDSGVTDECRHWLSGIANLLIPASETMPAASDADVSTGQLDVVLKARPDLIDELRLAWSATRGLSPAVALDRLRTTDPVRYQAVCLIVAGGYYTHRDVIKRLGYTGQQPRTAQIGGDIDEELLMRVVERGPRYRQA</sequence>
<dbReference type="Proteomes" id="UP000465622">
    <property type="component" value="Chromosome"/>
</dbReference>
<name>A0ABM7HPH5_MYCME</name>
<reference evidence="2 3" key="1">
    <citation type="journal article" date="2019" name="Emerg. Microbes Infect.">
        <title>Comprehensive subspecies identification of 175 nontuberculous mycobacteria species based on 7547 genomic profiles.</title>
        <authorList>
            <person name="Matsumoto Y."/>
            <person name="Kinjo T."/>
            <person name="Motooka D."/>
            <person name="Nabeya D."/>
            <person name="Jung N."/>
            <person name="Uechi K."/>
            <person name="Horii T."/>
            <person name="Iida T."/>
            <person name="Fujita J."/>
            <person name="Nakamura S."/>
        </authorList>
    </citation>
    <scope>NUCLEOTIDE SEQUENCE [LARGE SCALE GENOMIC DNA]</scope>
    <source>
        <strain evidence="2 3">JCM 12375</strain>
    </source>
</reference>
<protein>
    <submittedName>
        <fullName evidence="2">Uncharacterized protein</fullName>
    </submittedName>
</protein>
<evidence type="ECO:0000313" key="2">
    <source>
        <dbReference type="EMBL" id="BBX32440.1"/>
    </source>
</evidence>
<feature type="region of interest" description="Disordered" evidence="1">
    <location>
        <begin position="1"/>
        <end position="27"/>
    </location>
</feature>